<dbReference type="AlphaFoldDB" id="A0A1J0ETV4"/>
<evidence type="ECO:0000313" key="1">
    <source>
        <dbReference type="EMBL" id="APC19537.1"/>
    </source>
</evidence>
<dbReference type="OrthoDB" id="5768675at2"/>
<gene>
    <name evidence="1" type="ORF">BLL42_27845</name>
</gene>
<organism evidence="1 2">
    <name type="scientific">Pseudomonas frederiksbergensis</name>
    <dbReference type="NCBI Taxonomy" id="104087"/>
    <lineage>
        <taxon>Bacteria</taxon>
        <taxon>Pseudomonadati</taxon>
        <taxon>Pseudomonadota</taxon>
        <taxon>Gammaproteobacteria</taxon>
        <taxon>Pseudomonadales</taxon>
        <taxon>Pseudomonadaceae</taxon>
        <taxon>Pseudomonas</taxon>
    </lineage>
</organism>
<dbReference type="EMBL" id="CP017887">
    <property type="protein sequence ID" value="APC19537.1"/>
    <property type="molecule type" value="Genomic_DNA"/>
</dbReference>
<keyword evidence="1" id="KW-0614">Plasmid</keyword>
<dbReference type="Proteomes" id="UP000182567">
    <property type="component" value="Plasmid unnamed1"/>
</dbReference>
<geneLocation type="plasmid" evidence="1">
    <name>unnamed1</name>
</geneLocation>
<evidence type="ECO:0000313" key="2">
    <source>
        <dbReference type="Proteomes" id="UP000182567"/>
    </source>
</evidence>
<name>A0A1J0ETV4_9PSED</name>
<reference evidence="2" key="1">
    <citation type="submission" date="2016-10" db="EMBL/GenBank/DDBJ databases">
        <title>Pseudomonas frederiksbergensis ERGS4:02 complete genome.</title>
        <authorList>
            <person name="Kumar R."/>
            <person name="Acharya V."/>
            <person name="Singh D."/>
        </authorList>
    </citation>
    <scope>NUCLEOTIDE SEQUENCE [LARGE SCALE GENOMIC DNA]</scope>
    <source>
        <strain evidence="2">ERGS4:02</strain>
        <plasmid evidence="2">Plasmid unnamed1</plasmid>
    </source>
</reference>
<dbReference type="RefSeq" id="WP_071556035.1">
    <property type="nucleotide sequence ID" value="NZ_CP017887.1"/>
</dbReference>
<sequence length="151" mass="16932">MIKPLSFTAKDVCSALGGVCRSRVHAWVQLPPFSFMVTMERSARRFSKADLVVMAVLQTLEDQFGVKSRLLGQLSGGIHKYLAELKSVTAEEWIFIRRSDGATRLVHAHPISESGWVLDLAEERNRIDVYLGIVPPQRELPLIADMLARSQ</sequence>
<accession>A0A1J0ETV4</accession>
<protein>
    <submittedName>
        <fullName evidence="1">Uncharacterized protein</fullName>
    </submittedName>
</protein>
<proteinExistence type="predicted"/>
<dbReference type="GeneID" id="46912093"/>